<name>A0A8J6CGU8_DIALT</name>
<feature type="domain" description="Large ribosomal subunit protein uL24 C-terminal" evidence="5">
    <location>
        <begin position="81"/>
        <end position="119"/>
    </location>
</feature>
<gene>
    <name evidence="6" type="ORF">KFE25_008917</name>
</gene>
<dbReference type="GO" id="GO:0006412">
    <property type="term" value="P:translation"/>
    <property type="evidence" value="ECO:0007669"/>
    <property type="project" value="InterPro"/>
</dbReference>
<evidence type="ECO:0000313" key="7">
    <source>
        <dbReference type="Proteomes" id="UP000751190"/>
    </source>
</evidence>
<dbReference type="InterPro" id="IPR041988">
    <property type="entry name" value="Ribosomal_uL24_KOW"/>
</dbReference>
<accession>A0A8J6CGU8</accession>
<proteinExistence type="inferred from homology"/>
<sequence length="176" mass="20334">MRATRKGWSIRRQLVPERVRIPLDRWKIMPGDEVAVVSEASKDFGKRGKVLEILPLQNRLIVEGIHLQTKILKANEKQVRPGPIHYSNVHLIDPETDKPTRVKVLLGEDGKRRRVARSNAIIPYPRQPSRKRPTKEDSPQDTAASDVHEVTYRRYDEFMRKQRSRQAGLQTVCQAS</sequence>
<dbReference type="InterPro" id="IPR008991">
    <property type="entry name" value="Translation_prot_SH3-like_sf"/>
</dbReference>
<dbReference type="GO" id="GO:1990904">
    <property type="term" value="C:ribonucleoprotein complex"/>
    <property type="evidence" value="ECO:0007669"/>
    <property type="project" value="UniProtKB-KW"/>
</dbReference>
<dbReference type="OrthoDB" id="359154at2759"/>
<evidence type="ECO:0000256" key="1">
    <source>
        <dbReference type="ARBA" id="ARBA00010618"/>
    </source>
</evidence>
<evidence type="ECO:0000256" key="4">
    <source>
        <dbReference type="SAM" id="MobiDB-lite"/>
    </source>
</evidence>
<evidence type="ECO:0000256" key="2">
    <source>
        <dbReference type="ARBA" id="ARBA00022980"/>
    </source>
</evidence>
<dbReference type="PANTHER" id="PTHR12903">
    <property type="entry name" value="MITOCHONDRIAL RIBOSOMAL PROTEIN L24"/>
    <property type="match status" value="1"/>
</dbReference>
<dbReference type="GO" id="GO:0003735">
    <property type="term" value="F:structural constituent of ribosome"/>
    <property type="evidence" value="ECO:0007669"/>
    <property type="project" value="InterPro"/>
</dbReference>
<dbReference type="SUPFAM" id="SSF50104">
    <property type="entry name" value="Translation proteins SH3-like domain"/>
    <property type="match status" value="1"/>
</dbReference>
<keyword evidence="7" id="KW-1185">Reference proteome</keyword>
<dbReference type="AlphaFoldDB" id="A0A8J6CGU8"/>
<dbReference type="Gene3D" id="2.30.30.30">
    <property type="match status" value="1"/>
</dbReference>
<evidence type="ECO:0000259" key="5">
    <source>
        <dbReference type="Pfam" id="PF17136"/>
    </source>
</evidence>
<dbReference type="OMA" id="DFEWRFT"/>
<feature type="region of interest" description="Disordered" evidence="4">
    <location>
        <begin position="121"/>
        <end position="149"/>
    </location>
</feature>
<dbReference type="HAMAP" id="MF_01326_B">
    <property type="entry name" value="Ribosomal_uL24_B"/>
    <property type="match status" value="1"/>
</dbReference>
<dbReference type="Pfam" id="PF17136">
    <property type="entry name" value="ribosomal_L24"/>
    <property type="match status" value="1"/>
</dbReference>
<dbReference type="InterPro" id="IPR014722">
    <property type="entry name" value="Rib_uL2_dom2"/>
</dbReference>
<dbReference type="InterPro" id="IPR057264">
    <property type="entry name" value="Ribosomal_uL24_C"/>
</dbReference>
<dbReference type="GO" id="GO:0003723">
    <property type="term" value="F:RNA binding"/>
    <property type="evidence" value="ECO:0007669"/>
    <property type="project" value="InterPro"/>
</dbReference>
<evidence type="ECO:0000313" key="6">
    <source>
        <dbReference type="EMBL" id="KAG8470496.1"/>
    </source>
</evidence>
<dbReference type="EMBL" id="JAGTXO010000001">
    <property type="protein sequence ID" value="KAG8470496.1"/>
    <property type="molecule type" value="Genomic_DNA"/>
</dbReference>
<keyword evidence="2" id="KW-0689">Ribosomal protein</keyword>
<protein>
    <recommendedName>
        <fullName evidence="5">Large ribosomal subunit protein uL24 C-terminal domain-containing protein</fullName>
    </recommendedName>
</protein>
<dbReference type="GO" id="GO:0005840">
    <property type="term" value="C:ribosome"/>
    <property type="evidence" value="ECO:0007669"/>
    <property type="project" value="UniProtKB-KW"/>
</dbReference>
<keyword evidence="3" id="KW-0687">Ribonucleoprotein</keyword>
<comment type="similarity">
    <text evidence="1">Belongs to the universal ribosomal protein uL24 family.</text>
</comment>
<dbReference type="Proteomes" id="UP000751190">
    <property type="component" value="Unassembled WGS sequence"/>
</dbReference>
<reference evidence="6" key="1">
    <citation type="submission" date="2021-05" db="EMBL/GenBank/DDBJ databases">
        <title>The genome of the haptophyte Pavlova lutheri (Diacronema luteri, Pavlovales) - a model for lipid biosynthesis in eukaryotic algae.</title>
        <authorList>
            <person name="Hulatt C.J."/>
            <person name="Posewitz M.C."/>
        </authorList>
    </citation>
    <scope>NUCLEOTIDE SEQUENCE</scope>
    <source>
        <strain evidence="6">NIVA-4/92</strain>
    </source>
</reference>
<organism evidence="6 7">
    <name type="scientific">Diacronema lutheri</name>
    <name type="common">Unicellular marine alga</name>
    <name type="synonym">Monochrysis lutheri</name>
    <dbReference type="NCBI Taxonomy" id="2081491"/>
    <lineage>
        <taxon>Eukaryota</taxon>
        <taxon>Haptista</taxon>
        <taxon>Haptophyta</taxon>
        <taxon>Pavlovophyceae</taxon>
        <taxon>Pavlovales</taxon>
        <taxon>Pavlovaceae</taxon>
        <taxon>Diacronema</taxon>
    </lineage>
</organism>
<dbReference type="NCBIfam" id="TIGR01079">
    <property type="entry name" value="rplX_bact"/>
    <property type="match status" value="1"/>
</dbReference>
<evidence type="ECO:0000256" key="3">
    <source>
        <dbReference type="ARBA" id="ARBA00023274"/>
    </source>
</evidence>
<comment type="caution">
    <text evidence="6">The sequence shown here is derived from an EMBL/GenBank/DDBJ whole genome shotgun (WGS) entry which is preliminary data.</text>
</comment>
<dbReference type="CDD" id="cd06089">
    <property type="entry name" value="KOW_RPL26"/>
    <property type="match status" value="1"/>
</dbReference>
<dbReference type="InterPro" id="IPR003256">
    <property type="entry name" value="Ribosomal_uL24"/>
</dbReference>